<evidence type="ECO:0000256" key="1">
    <source>
        <dbReference type="SAM" id="MobiDB-lite"/>
    </source>
</evidence>
<dbReference type="Proteomes" id="UP000001635">
    <property type="component" value="Chromosome"/>
</dbReference>
<feature type="compositionally biased region" description="Low complexity" evidence="1">
    <location>
        <begin position="305"/>
        <end position="322"/>
    </location>
</feature>
<reference evidence="3" key="1">
    <citation type="submission" date="2011-07" db="EMBL/GenBank/DDBJ databases">
        <title>The complete genome of Cyclobacterium marinum DSM 745.</title>
        <authorList>
            <person name="Lucas S."/>
            <person name="Han J."/>
            <person name="Lapidus A."/>
            <person name="Bruce D."/>
            <person name="Goodwin L."/>
            <person name="Pitluck S."/>
            <person name="Peters L."/>
            <person name="Kyrpides N."/>
            <person name="Mavromatis K."/>
            <person name="Ivanova N."/>
            <person name="Ovchinnikova G."/>
            <person name="Chertkov O."/>
            <person name="Detter J.C."/>
            <person name="Tapia R."/>
            <person name="Han C."/>
            <person name="Land M."/>
            <person name="Hauser L."/>
            <person name="Markowitz V."/>
            <person name="Cheng J.-F."/>
            <person name="Hugenholtz P."/>
            <person name="Woyke T."/>
            <person name="Wu D."/>
            <person name="Tindall B."/>
            <person name="Schuetze A."/>
            <person name="Brambilla E."/>
            <person name="Klenk H.-P."/>
            <person name="Eisen J.A."/>
        </authorList>
    </citation>
    <scope>NUCLEOTIDE SEQUENCE [LARGE SCALE GENOMIC DNA]</scope>
    <source>
        <strain evidence="3">ATCC 25205 / DSM 745 / LMG 13164 / NCIMB 1802</strain>
    </source>
</reference>
<keyword evidence="3" id="KW-1185">Reference proteome</keyword>
<dbReference type="Pfam" id="PF20245">
    <property type="entry name" value="DUF6600"/>
    <property type="match status" value="1"/>
</dbReference>
<feature type="compositionally biased region" description="Low complexity" evidence="1">
    <location>
        <begin position="249"/>
        <end position="261"/>
    </location>
</feature>
<name>G0J205_CYCMS</name>
<dbReference type="STRING" id="880070.Cycma_0740"/>
<feature type="compositionally biased region" description="Polar residues" evidence="1">
    <location>
        <begin position="274"/>
        <end position="299"/>
    </location>
</feature>
<organism evidence="2 3">
    <name type="scientific">Cyclobacterium marinum (strain ATCC 25205 / DSM 745 / LMG 13164 / NCIMB 1802)</name>
    <name type="common">Flectobacillus marinus</name>
    <dbReference type="NCBI Taxonomy" id="880070"/>
    <lineage>
        <taxon>Bacteria</taxon>
        <taxon>Pseudomonadati</taxon>
        <taxon>Bacteroidota</taxon>
        <taxon>Cytophagia</taxon>
        <taxon>Cytophagales</taxon>
        <taxon>Cyclobacteriaceae</taxon>
        <taxon>Cyclobacterium</taxon>
    </lineage>
</organism>
<feature type="compositionally biased region" description="Low complexity" evidence="1">
    <location>
        <begin position="421"/>
        <end position="467"/>
    </location>
</feature>
<evidence type="ECO:0008006" key="4">
    <source>
        <dbReference type="Google" id="ProtNLM"/>
    </source>
</evidence>
<proteinExistence type="predicted"/>
<dbReference type="OrthoDB" id="5485224at2"/>
<feature type="region of interest" description="Disordered" evidence="1">
    <location>
        <begin position="229"/>
        <end position="467"/>
    </location>
</feature>
<dbReference type="KEGG" id="cmr:Cycma_0740"/>
<dbReference type="RefSeq" id="WP_014018812.1">
    <property type="nucleotide sequence ID" value="NC_015914.1"/>
</dbReference>
<evidence type="ECO:0000313" key="3">
    <source>
        <dbReference type="Proteomes" id="UP000001635"/>
    </source>
</evidence>
<protein>
    <recommendedName>
        <fullName evidence="4">Prolin-rich transmembrane protein</fullName>
    </recommendedName>
</protein>
<dbReference type="eggNOG" id="COG0845">
    <property type="taxonomic scope" value="Bacteria"/>
</dbReference>
<dbReference type="HOGENOM" id="CLU_043502_0_0_10"/>
<feature type="compositionally biased region" description="Polar residues" evidence="1">
    <location>
        <begin position="396"/>
        <end position="416"/>
    </location>
</feature>
<gene>
    <name evidence="2" type="ordered locus">Cycma_0740</name>
</gene>
<dbReference type="EMBL" id="CP002955">
    <property type="protein sequence ID" value="AEL24514.1"/>
    <property type="molecule type" value="Genomic_DNA"/>
</dbReference>
<sequence length="467" mass="52805">MKNSKSNWSRYIASLKIISLGLLLFLVGSRQNVNATPISISFQVFYDELSPYGDWIEDPNYGFIWVPYVDQSFQPYSTNGHWVMSTYGNTWVSQYNWGWAPFHYGRWFFSDFYGWAWIPGYEWGPAWVSWRSGRGYYGWVPLGPQRHFYRTARHYGYSHWVFVPRRRLLSRKIHRYFMHGRNVNVIYNQTTIINNTYVHNNVRFNAGPSRAELQRATNRNVPVFTVKQGRRPGRASVGNNSINLYKPQVSPRSSSRSSNNVRPKKYVSAREYSNARSTMASPANRRSSSVTNARSNNVRSEALKNSNSPASRSARSTVSPSSGNTNQRTVSPNRTNRSIGTPNASRSSGNAATNRNKVIQNRTSPSSSSSRSSGVINQPSIKKPSAPTQRREIRNTPINNSNSRTVTPSTRNNSRVQKAPQRSTNSRVRSSNNSSRSQTRSTVGSSSRSSRSSSSATRSSSRSTRGN</sequence>
<accession>G0J205</accession>
<dbReference type="AlphaFoldDB" id="G0J205"/>
<feature type="compositionally biased region" description="Low complexity" evidence="1">
    <location>
        <begin position="364"/>
        <end position="373"/>
    </location>
</feature>
<evidence type="ECO:0000313" key="2">
    <source>
        <dbReference type="EMBL" id="AEL24514.1"/>
    </source>
</evidence>
<feature type="compositionally biased region" description="Polar residues" evidence="1">
    <location>
        <begin position="323"/>
        <end position="363"/>
    </location>
</feature>
<dbReference type="InterPro" id="IPR046535">
    <property type="entry name" value="DUF6600"/>
</dbReference>